<dbReference type="GO" id="GO:0030276">
    <property type="term" value="F:clathrin binding"/>
    <property type="evidence" value="ECO:0007669"/>
    <property type="project" value="TreeGrafter"/>
</dbReference>
<keyword evidence="3" id="KW-1185">Reference proteome</keyword>
<evidence type="ECO:0000313" key="3">
    <source>
        <dbReference type="Proteomes" id="UP000708208"/>
    </source>
</evidence>
<dbReference type="OrthoDB" id="2018246at2759"/>
<dbReference type="Pfam" id="PF03127">
    <property type="entry name" value="GAT"/>
    <property type="match status" value="1"/>
</dbReference>
<evidence type="ECO:0000259" key="1">
    <source>
        <dbReference type="PROSITE" id="PS50909"/>
    </source>
</evidence>
<dbReference type="PANTHER" id="PTHR13856">
    <property type="entry name" value="VHS DOMAIN CONTAINING PROTEIN FAMILY"/>
    <property type="match status" value="1"/>
</dbReference>
<feature type="non-terminal residue" evidence="2">
    <location>
        <position position="1"/>
    </location>
</feature>
<dbReference type="GO" id="GO:0005768">
    <property type="term" value="C:endosome"/>
    <property type="evidence" value="ECO:0007669"/>
    <property type="project" value="TreeGrafter"/>
</dbReference>
<feature type="non-terminal residue" evidence="2">
    <location>
        <position position="42"/>
    </location>
</feature>
<dbReference type="GO" id="GO:0007165">
    <property type="term" value="P:signal transduction"/>
    <property type="evidence" value="ECO:0007669"/>
    <property type="project" value="TreeGrafter"/>
</dbReference>
<reference evidence="2" key="1">
    <citation type="submission" date="2021-06" db="EMBL/GenBank/DDBJ databases">
        <authorList>
            <person name="Hodson N. C."/>
            <person name="Mongue J. A."/>
            <person name="Jaron S. K."/>
        </authorList>
    </citation>
    <scope>NUCLEOTIDE SEQUENCE</scope>
</reference>
<dbReference type="InterPro" id="IPR004152">
    <property type="entry name" value="GAT_dom"/>
</dbReference>
<dbReference type="PANTHER" id="PTHR13856:SF137">
    <property type="entry name" value="GH05942P"/>
    <property type="match status" value="1"/>
</dbReference>
<dbReference type="PROSITE" id="PS50909">
    <property type="entry name" value="GAT"/>
    <property type="match status" value="1"/>
</dbReference>
<accession>A0A8J2JPZ0</accession>
<proteinExistence type="predicted"/>
<dbReference type="GO" id="GO:0035091">
    <property type="term" value="F:phosphatidylinositol binding"/>
    <property type="evidence" value="ECO:0007669"/>
    <property type="project" value="InterPro"/>
</dbReference>
<evidence type="ECO:0000313" key="2">
    <source>
        <dbReference type="EMBL" id="CAG7724049.1"/>
    </source>
</evidence>
<dbReference type="AlphaFoldDB" id="A0A8J2JPZ0"/>
<feature type="domain" description="GAT" evidence="1">
    <location>
        <begin position="1"/>
        <end position="42"/>
    </location>
</feature>
<organism evidence="2 3">
    <name type="scientific">Allacma fusca</name>
    <dbReference type="NCBI Taxonomy" id="39272"/>
    <lineage>
        <taxon>Eukaryota</taxon>
        <taxon>Metazoa</taxon>
        <taxon>Ecdysozoa</taxon>
        <taxon>Arthropoda</taxon>
        <taxon>Hexapoda</taxon>
        <taxon>Collembola</taxon>
        <taxon>Symphypleona</taxon>
        <taxon>Sminthuridae</taxon>
        <taxon>Allacma</taxon>
    </lineage>
</organism>
<protein>
    <recommendedName>
        <fullName evidence="1">GAT domain-containing protein</fullName>
    </recommendedName>
</protein>
<dbReference type="Proteomes" id="UP000708208">
    <property type="component" value="Unassembled WGS sequence"/>
</dbReference>
<name>A0A8J2JPZ0_9HEXA</name>
<dbReference type="EMBL" id="CAJVCH010105221">
    <property type="protein sequence ID" value="CAG7724049.1"/>
    <property type="molecule type" value="Genomic_DNA"/>
</dbReference>
<gene>
    <name evidence="2" type="ORF">AFUS01_LOCUS13093</name>
</gene>
<dbReference type="GO" id="GO:0043130">
    <property type="term" value="F:ubiquitin binding"/>
    <property type="evidence" value="ECO:0007669"/>
    <property type="project" value="InterPro"/>
</dbReference>
<dbReference type="GO" id="GO:0016020">
    <property type="term" value="C:membrane"/>
    <property type="evidence" value="ECO:0007669"/>
    <property type="project" value="TreeGrafter"/>
</dbReference>
<sequence length="42" mass="4925">FSEMLSEMNPENDSPSDDELLEELFTTCTEMQRRITELLCNI</sequence>
<comment type="caution">
    <text evidence="2">The sequence shown here is derived from an EMBL/GenBank/DDBJ whole genome shotgun (WGS) entry which is preliminary data.</text>
</comment>